<name>A0A4Y2ISM3_ARAVE</name>
<dbReference type="Proteomes" id="UP000499080">
    <property type="component" value="Unassembled WGS sequence"/>
</dbReference>
<protein>
    <submittedName>
        <fullName evidence="1">Uncharacterized protein</fullName>
    </submittedName>
</protein>
<sequence length="91" mass="10090">MVSSIYIRGGGGLVIRCRPQSRGFPGLKLHSTEYPSLIGPASSYIIRKGSNVLPKVWYGNMEWASSSGCRSRHLITVQNYEVRPKIALILL</sequence>
<dbReference type="EMBL" id="BGPR01002908">
    <property type="protein sequence ID" value="GBM80851.1"/>
    <property type="molecule type" value="Genomic_DNA"/>
</dbReference>
<comment type="caution">
    <text evidence="1">The sequence shown here is derived from an EMBL/GenBank/DDBJ whole genome shotgun (WGS) entry which is preliminary data.</text>
</comment>
<keyword evidence="2" id="KW-1185">Reference proteome</keyword>
<evidence type="ECO:0000313" key="2">
    <source>
        <dbReference type="Proteomes" id="UP000499080"/>
    </source>
</evidence>
<proteinExistence type="predicted"/>
<reference evidence="1 2" key="1">
    <citation type="journal article" date="2019" name="Sci. Rep.">
        <title>Orb-weaving spider Araneus ventricosus genome elucidates the spidroin gene catalogue.</title>
        <authorList>
            <person name="Kono N."/>
            <person name="Nakamura H."/>
            <person name="Ohtoshi R."/>
            <person name="Moran D.A.P."/>
            <person name="Shinohara A."/>
            <person name="Yoshida Y."/>
            <person name="Fujiwara M."/>
            <person name="Mori M."/>
            <person name="Tomita M."/>
            <person name="Arakawa K."/>
        </authorList>
    </citation>
    <scope>NUCLEOTIDE SEQUENCE [LARGE SCALE GENOMIC DNA]</scope>
</reference>
<organism evidence="1 2">
    <name type="scientific">Araneus ventricosus</name>
    <name type="common">Orbweaver spider</name>
    <name type="synonym">Epeira ventricosa</name>
    <dbReference type="NCBI Taxonomy" id="182803"/>
    <lineage>
        <taxon>Eukaryota</taxon>
        <taxon>Metazoa</taxon>
        <taxon>Ecdysozoa</taxon>
        <taxon>Arthropoda</taxon>
        <taxon>Chelicerata</taxon>
        <taxon>Arachnida</taxon>
        <taxon>Araneae</taxon>
        <taxon>Araneomorphae</taxon>
        <taxon>Entelegynae</taxon>
        <taxon>Araneoidea</taxon>
        <taxon>Araneidae</taxon>
        <taxon>Araneus</taxon>
    </lineage>
</organism>
<evidence type="ECO:0000313" key="1">
    <source>
        <dbReference type="EMBL" id="GBM80851.1"/>
    </source>
</evidence>
<gene>
    <name evidence="1" type="ORF">AVEN_205053_1</name>
</gene>
<dbReference type="AlphaFoldDB" id="A0A4Y2ISM3"/>
<accession>A0A4Y2ISM3</accession>